<evidence type="ECO:0000313" key="2">
    <source>
        <dbReference type="Proteomes" id="UP000515596"/>
    </source>
</evidence>
<name>A0A7G5CCC8_WOLPI</name>
<proteinExistence type="predicted"/>
<dbReference type="AlphaFoldDB" id="A0A7G5CCC8"/>
<dbReference type="RefSeq" id="WP_182183844.1">
    <property type="nucleotide sequence ID" value="NZ_CP050530.1"/>
</dbReference>
<accession>A0A7G5CCC8</accession>
<dbReference type="EMBL" id="CP050530">
    <property type="protein sequence ID" value="QMV46862.1"/>
    <property type="molecule type" value="Genomic_DNA"/>
</dbReference>
<gene>
    <name evidence="1" type="ORF">HC356_01895</name>
</gene>
<dbReference type="Proteomes" id="UP000515596">
    <property type="component" value="Chromosome"/>
</dbReference>
<sequence length="50" mass="5912">MLVFFRPYNLNYITHPSKVSCMTIVLVDKCYASSRHWDGFVASQHKFFPE</sequence>
<protein>
    <submittedName>
        <fullName evidence="1">Uncharacterized protein</fullName>
    </submittedName>
</protein>
<evidence type="ECO:0000313" key="1">
    <source>
        <dbReference type="EMBL" id="QMV46862.1"/>
    </source>
</evidence>
<reference evidence="1 2" key="1">
    <citation type="journal article" date="2020" name="Mol. Biol. Evol.">
        <title>Life and death of selfish genes: comparative genomics reveals the dynamic evolution of cytoplasmic incompatibility.</title>
        <authorList>
            <person name="Martinez J."/>
            <person name="Klasson L."/>
            <person name="Welch J."/>
            <person name="Jiggins F.M."/>
        </authorList>
    </citation>
    <scope>NUCLEOTIDE SEQUENCE [LARGE SCALE GENOMIC DNA]</scope>
    <source>
        <strain evidence="1">WNik</strain>
    </source>
</reference>
<organism evidence="1 2">
    <name type="scientific">Wolbachia pipientis</name>
    <dbReference type="NCBI Taxonomy" id="955"/>
    <lineage>
        <taxon>Bacteria</taxon>
        <taxon>Pseudomonadati</taxon>
        <taxon>Pseudomonadota</taxon>
        <taxon>Alphaproteobacteria</taxon>
        <taxon>Rickettsiales</taxon>
        <taxon>Anaplasmataceae</taxon>
        <taxon>Wolbachieae</taxon>
        <taxon>Wolbachia</taxon>
    </lineage>
</organism>